<protein>
    <recommendedName>
        <fullName evidence="6">Tetratricopeptide repeat protein 1</fullName>
    </recommendedName>
</protein>
<dbReference type="PANTHER" id="PTHR46014">
    <property type="entry name" value="TETRATRICOPEPTIDE REPEAT PROTEIN 1"/>
    <property type="match status" value="1"/>
</dbReference>
<dbReference type="InterPro" id="IPR011990">
    <property type="entry name" value="TPR-like_helical_dom_sf"/>
</dbReference>
<feature type="region of interest" description="Disordered" evidence="3">
    <location>
        <begin position="21"/>
        <end position="75"/>
    </location>
</feature>
<evidence type="ECO:0000313" key="4">
    <source>
        <dbReference type="EMBL" id="KAK0165156.1"/>
    </source>
</evidence>
<organism evidence="4 5">
    <name type="scientific">Microctonus aethiopoides</name>
    <dbReference type="NCBI Taxonomy" id="144406"/>
    <lineage>
        <taxon>Eukaryota</taxon>
        <taxon>Metazoa</taxon>
        <taxon>Ecdysozoa</taxon>
        <taxon>Arthropoda</taxon>
        <taxon>Hexapoda</taxon>
        <taxon>Insecta</taxon>
        <taxon>Pterygota</taxon>
        <taxon>Neoptera</taxon>
        <taxon>Endopterygota</taxon>
        <taxon>Hymenoptera</taxon>
        <taxon>Apocrita</taxon>
        <taxon>Ichneumonoidea</taxon>
        <taxon>Braconidae</taxon>
        <taxon>Euphorinae</taxon>
        <taxon>Microctonus</taxon>
    </lineage>
</organism>
<comment type="caution">
    <text evidence="4">The sequence shown here is derived from an EMBL/GenBank/DDBJ whole genome shotgun (WGS) entry which is preliminary data.</text>
</comment>
<dbReference type="InterPro" id="IPR052769">
    <property type="entry name" value="TPR_domain_protein"/>
</dbReference>
<keyword evidence="5" id="KW-1185">Reference proteome</keyword>
<dbReference type="Pfam" id="PF13181">
    <property type="entry name" value="TPR_8"/>
    <property type="match status" value="1"/>
</dbReference>
<evidence type="ECO:0000256" key="2">
    <source>
        <dbReference type="SAM" id="Coils"/>
    </source>
</evidence>
<accession>A0AA39F911</accession>
<keyword evidence="2" id="KW-0175">Coiled coil</keyword>
<dbReference type="SUPFAM" id="SSF48452">
    <property type="entry name" value="TPR-like"/>
    <property type="match status" value="1"/>
</dbReference>
<evidence type="ECO:0008006" key="6">
    <source>
        <dbReference type="Google" id="ProtNLM"/>
    </source>
</evidence>
<feature type="coiled-coil region" evidence="2">
    <location>
        <begin position="78"/>
        <end position="105"/>
    </location>
</feature>
<dbReference type="InterPro" id="IPR019734">
    <property type="entry name" value="TPR_rpt"/>
</dbReference>
<sequence length="272" mass="30875">MEKKSEYFLSNEEIIADLTKDLEDSCIKDDPSTSVESSKTKDQSHADDESELKPSSKIDDKSDAKTSESPSEFDIDEERLKDRELELTEDEKQNLRSEAEALKNEGNKLFLASEFHNAMRTYTQALLTCPLAFDKDRAILYANRAAASIKHGEKDSAIVDCTKAIELNSTYLKAYLRRAQLYEETDKLDESLADFKKILELDPRHSEANHAVRRLPPIIQERNEKLKDEMLGKLKDLGNLILKPFGLSTNNFNMEQDPATGSYSVKFNQSPS</sequence>
<evidence type="ECO:0000256" key="1">
    <source>
        <dbReference type="PROSITE-ProRule" id="PRU00339"/>
    </source>
</evidence>
<dbReference type="SMART" id="SM00028">
    <property type="entry name" value="TPR"/>
    <property type="match status" value="3"/>
</dbReference>
<dbReference type="PANTHER" id="PTHR46014:SF1">
    <property type="entry name" value="TETRATRICOPEPTIDE REPEAT PROTEIN 1"/>
    <property type="match status" value="1"/>
</dbReference>
<proteinExistence type="predicted"/>
<dbReference type="AlphaFoldDB" id="A0AA39F911"/>
<dbReference type="Proteomes" id="UP001168990">
    <property type="component" value="Unassembled WGS sequence"/>
</dbReference>
<feature type="repeat" description="TPR" evidence="1">
    <location>
        <begin position="172"/>
        <end position="205"/>
    </location>
</feature>
<dbReference type="PROSITE" id="PS50293">
    <property type="entry name" value="TPR_REGION"/>
    <property type="match status" value="1"/>
</dbReference>
<name>A0AA39F911_9HYME</name>
<evidence type="ECO:0000313" key="5">
    <source>
        <dbReference type="Proteomes" id="UP001168990"/>
    </source>
</evidence>
<evidence type="ECO:0000256" key="3">
    <source>
        <dbReference type="SAM" id="MobiDB-lite"/>
    </source>
</evidence>
<gene>
    <name evidence="4" type="ORF">PV328_003702</name>
</gene>
<dbReference type="EMBL" id="JAQQBS010001422">
    <property type="protein sequence ID" value="KAK0165156.1"/>
    <property type="molecule type" value="Genomic_DNA"/>
</dbReference>
<keyword evidence="1" id="KW-0802">TPR repeat</keyword>
<dbReference type="PROSITE" id="PS50005">
    <property type="entry name" value="TPR"/>
    <property type="match status" value="1"/>
</dbReference>
<feature type="compositionally biased region" description="Basic and acidic residues" evidence="3">
    <location>
        <begin position="38"/>
        <end position="66"/>
    </location>
</feature>
<dbReference type="Gene3D" id="1.25.40.10">
    <property type="entry name" value="Tetratricopeptide repeat domain"/>
    <property type="match status" value="1"/>
</dbReference>
<feature type="compositionally biased region" description="Basic and acidic residues" evidence="3">
    <location>
        <begin position="21"/>
        <end position="31"/>
    </location>
</feature>
<reference evidence="4" key="1">
    <citation type="journal article" date="2023" name="bioRxiv">
        <title>Scaffold-level genome assemblies of two parasitoid biocontrol wasps reveal the parthenogenesis mechanism and an associated novel virus.</title>
        <authorList>
            <person name="Inwood S."/>
            <person name="Skelly J."/>
            <person name="Guhlin J."/>
            <person name="Harrop T."/>
            <person name="Goldson S."/>
            <person name="Dearden P."/>
        </authorList>
    </citation>
    <scope>NUCLEOTIDE SEQUENCE</scope>
    <source>
        <strain evidence="4">Irish</strain>
        <tissue evidence="4">Whole body</tissue>
    </source>
</reference>
<reference evidence="4" key="2">
    <citation type="submission" date="2023-03" db="EMBL/GenBank/DDBJ databases">
        <authorList>
            <person name="Inwood S.N."/>
            <person name="Skelly J.G."/>
            <person name="Guhlin J."/>
            <person name="Harrop T.W.R."/>
            <person name="Goldson S.G."/>
            <person name="Dearden P.K."/>
        </authorList>
    </citation>
    <scope>NUCLEOTIDE SEQUENCE</scope>
    <source>
        <strain evidence="4">Irish</strain>
        <tissue evidence="4">Whole body</tissue>
    </source>
</reference>